<evidence type="ECO:0000256" key="3">
    <source>
        <dbReference type="ARBA" id="ARBA00023163"/>
    </source>
</evidence>
<dbReference type="EMBL" id="SMGG01000003">
    <property type="protein sequence ID" value="TCK61986.1"/>
    <property type="molecule type" value="Genomic_DNA"/>
</dbReference>
<proteinExistence type="predicted"/>
<gene>
    <name evidence="5" type="ORF">C8D98_0494</name>
</gene>
<accession>A0A4R1KBT0</accession>
<dbReference type="GO" id="GO:0003700">
    <property type="term" value="F:DNA-binding transcription factor activity"/>
    <property type="evidence" value="ECO:0007669"/>
    <property type="project" value="TreeGrafter"/>
</dbReference>
<name>A0A4R1KBT0_9BACT</name>
<dbReference type="PANTHER" id="PTHR30146:SF150">
    <property type="entry name" value="ARABINOSE METABOLISM TRANSCRIPTIONAL REPRESSOR"/>
    <property type="match status" value="1"/>
</dbReference>
<dbReference type="Gene3D" id="3.40.50.2300">
    <property type="match status" value="2"/>
</dbReference>
<dbReference type="OrthoDB" id="43195at2"/>
<evidence type="ECO:0000259" key="4">
    <source>
        <dbReference type="PROSITE" id="PS50932"/>
    </source>
</evidence>
<dbReference type="PROSITE" id="PS00356">
    <property type="entry name" value="HTH_LACI_1"/>
    <property type="match status" value="1"/>
</dbReference>
<dbReference type="Pfam" id="PF00356">
    <property type="entry name" value="LacI"/>
    <property type="match status" value="1"/>
</dbReference>
<dbReference type="InterPro" id="IPR028082">
    <property type="entry name" value="Peripla_BP_I"/>
</dbReference>
<dbReference type="InterPro" id="IPR046335">
    <property type="entry name" value="LacI/GalR-like_sensor"/>
</dbReference>
<sequence>MKKTITITEIAKLADVSVSTVSLVLNGKTGVGPAVRERVQRIAREHNYKGTTFGGMNKKHKTILFVNIVKHGHILNINHQSFVADYINAAQMEAAKKSYSLEVAVFNSFNPEEITEYVNNSFASGAVILGTELDEPDVEHFLKIHIPLVFIDILCPFMPYDFVDMNNASSVFNMMSYLTRMGHSSIGIVTGSIESINFRQRMDSFEGAMKHFGHKFRKDFVFRVDSTYEKAYEDMLEILKKQKELPTALFCANDIIALGCMRALRESGYSIPEDISVAGYDNLPMSAMTEPALTTVDVSKKSISTKAVRLLVQRIKEGSGMPYEKTVIGGEVVERRSVKNLSGEEE</sequence>
<keyword evidence="6" id="KW-1185">Reference proteome</keyword>
<protein>
    <submittedName>
        <fullName evidence="5">LacI family transcriptional regulator</fullName>
    </submittedName>
</protein>
<dbReference type="Proteomes" id="UP000294614">
    <property type="component" value="Unassembled WGS sequence"/>
</dbReference>
<evidence type="ECO:0000313" key="6">
    <source>
        <dbReference type="Proteomes" id="UP000294614"/>
    </source>
</evidence>
<reference evidence="5 6" key="1">
    <citation type="submission" date="2019-03" db="EMBL/GenBank/DDBJ databases">
        <title>Genomic Encyclopedia of Type Strains, Phase IV (KMG-IV): sequencing the most valuable type-strain genomes for metagenomic binning, comparative biology and taxonomic classification.</title>
        <authorList>
            <person name="Goeker M."/>
        </authorList>
    </citation>
    <scope>NUCLEOTIDE SEQUENCE [LARGE SCALE GENOMIC DNA]</scope>
    <source>
        <strain evidence="5 6">DSM 24984</strain>
    </source>
</reference>
<dbReference type="SMART" id="SM00354">
    <property type="entry name" value="HTH_LACI"/>
    <property type="match status" value="1"/>
</dbReference>
<dbReference type="InterPro" id="IPR000843">
    <property type="entry name" value="HTH_LacI"/>
</dbReference>
<keyword evidence="1" id="KW-0805">Transcription regulation</keyword>
<dbReference type="PROSITE" id="PS50932">
    <property type="entry name" value="HTH_LACI_2"/>
    <property type="match status" value="1"/>
</dbReference>
<dbReference type="PANTHER" id="PTHR30146">
    <property type="entry name" value="LACI-RELATED TRANSCRIPTIONAL REPRESSOR"/>
    <property type="match status" value="1"/>
</dbReference>
<organism evidence="5 6">
    <name type="scientific">Seleniivibrio woodruffii</name>
    <dbReference type="NCBI Taxonomy" id="1078050"/>
    <lineage>
        <taxon>Bacteria</taxon>
        <taxon>Pseudomonadati</taxon>
        <taxon>Deferribacterota</taxon>
        <taxon>Deferribacteres</taxon>
        <taxon>Deferribacterales</taxon>
        <taxon>Geovibrionaceae</taxon>
        <taxon>Seleniivibrio</taxon>
    </lineage>
</organism>
<dbReference type="GO" id="GO:0000976">
    <property type="term" value="F:transcription cis-regulatory region binding"/>
    <property type="evidence" value="ECO:0007669"/>
    <property type="project" value="TreeGrafter"/>
</dbReference>
<evidence type="ECO:0000313" key="5">
    <source>
        <dbReference type="EMBL" id="TCK61986.1"/>
    </source>
</evidence>
<evidence type="ECO:0000256" key="1">
    <source>
        <dbReference type="ARBA" id="ARBA00023015"/>
    </source>
</evidence>
<dbReference type="CDD" id="cd01392">
    <property type="entry name" value="HTH_LacI"/>
    <property type="match status" value="1"/>
</dbReference>
<dbReference type="Pfam" id="PF13377">
    <property type="entry name" value="Peripla_BP_3"/>
    <property type="match status" value="1"/>
</dbReference>
<dbReference type="SUPFAM" id="SSF53822">
    <property type="entry name" value="Periplasmic binding protein-like I"/>
    <property type="match status" value="1"/>
</dbReference>
<keyword evidence="2" id="KW-0238">DNA-binding</keyword>
<dbReference type="InterPro" id="IPR010982">
    <property type="entry name" value="Lambda_DNA-bd_dom_sf"/>
</dbReference>
<comment type="caution">
    <text evidence="5">The sequence shown here is derived from an EMBL/GenBank/DDBJ whole genome shotgun (WGS) entry which is preliminary data.</text>
</comment>
<dbReference type="SUPFAM" id="SSF47413">
    <property type="entry name" value="lambda repressor-like DNA-binding domains"/>
    <property type="match status" value="1"/>
</dbReference>
<feature type="domain" description="HTH lacI-type" evidence="4">
    <location>
        <begin position="5"/>
        <end position="59"/>
    </location>
</feature>
<keyword evidence="3" id="KW-0804">Transcription</keyword>
<evidence type="ECO:0000256" key="2">
    <source>
        <dbReference type="ARBA" id="ARBA00023125"/>
    </source>
</evidence>
<dbReference type="RefSeq" id="WP_132871698.1">
    <property type="nucleotide sequence ID" value="NZ_JBLJBI010000013.1"/>
</dbReference>
<dbReference type="Gene3D" id="1.10.260.40">
    <property type="entry name" value="lambda repressor-like DNA-binding domains"/>
    <property type="match status" value="1"/>
</dbReference>
<dbReference type="AlphaFoldDB" id="A0A4R1KBT0"/>